<reference evidence="2" key="1">
    <citation type="submission" date="2020-10" db="EMBL/GenBank/DDBJ databases">
        <authorList>
            <person name="Gilroy R."/>
        </authorList>
    </citation>
    <scope>NUCLEOTIDE SEQUENCE</scope>
    <source>
        <strain evidence="2">CHK165-10780</strain>
    </source>
</reference>
<gene>
    <name evidence="2" type="ORF">IAC85_05470</name>
</gene>
<organism evidence="2 3">
    <name type="scientific">Candidatus Faecenecus gallistercoris</name>
    <dbReference type="NCBI Taxonomy" id="2840793"/>
    <lineage>
        <taxon>Bacteria</taxon>
        <taxon>Bacillati</taxon>
        <taxon>Bacillota</taxon>
        <taxon>Bacillota incertae sedis</taxon>
        <taxon>Candidatus Faecenecus</taxon>
    </lineage>
</organism>
<dbReference type="EMBL" id="DVFU01000107">
    <property type="protein sequence ID" value="HIQ65170.1"/>
    <property type="molecule type" value="Genomic_DNA"/>
</dbReference>
<keyword evidence="2" id="KW-0326">Glycosidase</keyword>
<dbReference type="GO" id="GO:0033958">
    <property type="term" value="F:DNA-deoxyinosine glycosylase activity"/>
    <property type="evidence" value="ECO:0007669"/>
    <property type="project" value="UniProtKB-EC"/>
</dbReference>
<reference evidence="2" key="2">
    <citation type="journal article" date="2021" name="PeerJ">
        <title>Extensive microbial diversity within the chicken gut microbiome revealed by metagenomics and culture.</title>
        <authorList>
            <person name="Gilroy R."/>
            <person name="Ravi A."/>
            <person name="Getino M."/>
            <person name="Pursley I."/>
            <person name="Horton D.L."/>
            <person name="Alikhan N.F."/>
            <person name="Baker D."/>
            <person name="Gharbi K."/>
            <person name="Hall N."/>
            <person name="Watson M."/>
            <person name="Adriaenssens E.M."/>
            <person name="Foster-Nyarko E."/>
            <person name="Jarju S."/>
            <person name="Secka A."/>
            <person name="Antonio M."/>
            <person name="Oren A."/>
            <person name="Chaudhuri R.R."/>
            <person name="La Ragione R."/>
            <person name="Hildebrand F."/>
            <person name="Pallen M.J."/>
        </authorList>
    </citation>
    <scope>NUCLEOTIDE SEQUENCE</scope>
    <source>
        <strain evidence="2">CHK165-10780</strain>
    </source>
</reference>
<dbReference type="SMART" id="SM00986">
    <property type="entry name" value="UDG"/>
    <property type="match status" value="1"/>
</dbReference>
<dbReference type="InterPro" id="IPR026353">
    <property type="entry name" value="Hypoxan-DNA_Glyclase"/>
</dbReference>
<dbReference type="SMART" id="SM00987">
    <property type="entry name" value="UreE_C"/>
    <property type="match status" value="1"/>
</dbReference>
<dbReference type="AlphaFoldDB" id="A0A9D0Z0C1"/>
<dbReference type="NCBIfam" id="TIGR04274">
    <property type="entry name" value="hypoxanDNAglyco"/>
    <property type="match status" value="1"/>
</dbReference>
<dbReference type="Pfam" id="PF03167">
    <property type="entry name" value="UDG"/>
    <property type="match status" value="1"/>
</dbReference>
<protein>
    <submittedName>
        <fullName evidence="2">DNA-deoxyinosine glycosylase</fullName>
        <ecNumber evidence="2">3.2.2.15</ecNumber>
    </submittedName>
</protein>
<evidence type="ECO:0000259" key="1">
    <source>
        <dbReference type="SMART" id="SM00986"/>
    </source>
</evidence>
<proteinExistence type="predicted"/>
<name>A0A9D0Z0C1_9FIRM</name>
<dbReference type="InterPro" id="IPR036895">
    <property type="entry name" value="Uracil-DNA_glycosylase-like_sf"/>
</dbReference>
<evidence type="ECO:0000313" key="2">
    <source>
        <dbReference type="EMBL" id="HIQ65170.1"/>
    </source>
</evidence>
<feature type="domain" description="Uracil-DNA glycosylase-like" evidence="1">
    <location>
        <begin position="8"/>
        <end position="154"/>
    </location>
</feature>
<dbReference type="CDD" id="cd10032">
    <property type="entry name" value="UDG-F6_HDG"/>
    <property type="match status" value="1"/>
</dbReference>
<dbReference type="InterPro" id="IPR005122">
    <property type="entry name" value="Uracil-DNA_glycosylase-like"/>
</dbReference>
<evidence type="ECO:0000313" key="3">
    <source>
        <dbReference type="Proteomes" id="UP000886725"/>
    </source>
</evidence>
<dbReference type="SUPFAM" id="SSF52141">
    <property type="entry name" value="Uracil-DNA glycosylase-like"/>
    <property type="match status" value="1"/>
</dbReference>
<sequence length="164" mass="18359">MRVYHELEPIYNKSSKVLILGSLPSVKSREVGFYYAHPQNRFWRILESLFGVSLPDVDAKKKFLLSHGIALWDTVASCEISGSSDASIKNIEVNDLTELLQNSQIEFVFCTGRKAYDLYQKYMKPNTNIDAFLLPSPSAANAKCSLPSLVSSYQVILDCLNSVS</sequence>
<dbReference type="EC" id="3.2.2.15" evidence="2"/>
<accession>A0A9D0Z0C1</accession>
<comment type="caution">
    <text evidence="2">The sequence shown here is derived from an EMBL/GenBank/DDBJ whole genome shotgun (WGS) entry which is preliminary data.</text>
</comment>
<keyword evidence="2" id="KW-0378">Hydrolase</keyword>
<dbReference type="Gene3D" id="3.40.470.10">
    <property type="entry name" value="Uracil-DNA glycosylase-like domain"/>
    <property type="match status" value="1"/>
</dbReference>
<dbReference type="Proteomes" id="UP000886725">
    <property type="component" value="Unassembled WGS sequence"/>
</dbReference>